<evidence type="ECO:0000259" key="1">
    <source>
        <dbReference type="Pfam" id="PF14832"/>
    </source>
</evidence>
<gene>
    <name evidence="2" type="ORF">BST13_20105</name>
</gene>
<dbReference type="InterPro" id="IPR014347">
    <property type="entry name" value="Tautomerase/MIF_sf"/>
</dbReference>
<reference evidence="2 3" key="1">
    <citation type="submission" date="2017-02" db="EMBL/GenBank/DDBJ databases">
        <title>The new phylogeny of genus Mycobacterium.</title>
        <authorList>
            <person name="Tortoli E."/>
            <person name="Trovato A."/>
            <person name="Cirillo D.M."/>
        </authorList>
    </citation>
    <scope>NUCLEOTIDE SEQUENCE [LARGE SCALE GENOMIC DNA]</scope>
    <source>
        <strain evidence="2 3">RW6</strain>
    </source>
</reference>
<dbReference type="EMBL" id="MVHF01000021">
    <property type="protein sequence ID" value="ORA33244.1"/>
    <property type="molecule type" value="Genomic_DNA"/>
</dbReference>
<dbReference type="InterPro" id="IPR028116">
    <property type="entry name" value="Cis-CaaD-like"/>
</dbReference>
<protein>
    <submittedName>
        <fullName evidence="2">Tautomerase</fullName>
    </submittedName>
</protein>
<dbReference type="STRING" id="1927124.BST13_20105"/>
<dbReference type="Proteomes" id="UP000192448">
    <property type="component" value="Unassembled WGS sequence"/>
</dbReference>
<dbReference type="RefSeq" id="WP_083165789.1">
    <property type="nucleotide sequence ID" value="NZ_MVHF01000021.1"/>
</dbReference>
<organism evidence="2 3">
    <name type="scientific">Mycobacterium aquaticum</name>
    <dbReference type="NCBI Taxonomy" id="1927124"/>
    <lineage>
        <taxon>Bacteria</taxon>
        <taxon>Bacillati</taxon>
        <taxon>Actinomycetota</taxon>
        <taxon>Actinomycetes</taxon>
        <taxon>Mycobacteriales</taxon>
        <taxon>Mycobacteriaceae</taxon>
        <taxon>Mycobacterium</taxon>
    </lineage>
</organism>
<evidence type="ECO:0000313" key="3">
    <source>
        <dbReference type="Proteomes" id="UP000192448"/>
    </source>
</evidence>
<accession>A0A1X0AT58</accession>
<dbReference type="SUPFAM" id="SSF55331">
    <property type="entry name" value="Tautomerase/MIF"/>
    <property type="match status" value="1"/>
</dbReference>
<feature type="domain" description="Tautomerase cis-CaaD-like" evidence="1">
    <location>
        <begin position="1"/>
        <end position="128"/>
    </location>
</feature>
<dbReference type="OrthoDB" id="118855at2"/>
<evidence type="ECO:0000313" key="2">
    <source>
        <dbReference type="EMBL" id="ORA33244.1"/>
    </source>
</evidence>
<dbReference type="Gene3D" id="3.30.429.10">
    <property type="entry name" value="Macrophage Migration Inhibitory Factor"/>
    <property type="match status" value="1"/>
</dbReference>
<sequence>MPVYTCTTTQSTLATDTKAALATEIARIHAEINHVPSTYVNVVFHELAPDSLYTDGRPASPVLVNGWVREGHSAADTTRLATEIATAVSRITGVPSSRVLVVMQSSPASGAVEGGRVLPEPGQEQAWMDASG</sequence>
<dbReference type="AlphaFoldDB" id="A0A1X0AT58"/>
<keyword evidence="3" id="KW-1185">Reference proteome</keyword>
<name>A0A1X0AT58_9MYCO</name>
<comment type="caution">
    <text evidence="2">The sequence shown here is derived from an EMBL/GenBank/DDBJ whole genome shotgun (WGS) entry which is preliminary data.</text>
</comment>
<proteinExistence type="predicted"/>
<dbReference type="Pfam" id="PF14832">
    <property type="entry name" value="Tautomerase_3"/>
    <property type="match status" value="1"/>
</dbReference>